<feature type="region of interest" description="Disordered" evidence="8">
    <location>
        <begin position="380"/>
        <end position="410"/>
    </location>
</feature>
<proteinExistence type="predicted"/>
<comment type="catalytic activity">
    <reaction evidence="1 7">
        <text>[protein]-peptidylproline (omega=180) = [protein]-peptidylproline (omega=0)</text>
        <dbReference type="Rhea" id="RHEA:16237"/>
        <dbReference type="Rhea" id="RHEA-COMP:10747"/>
        <dbReference type="Rhea" id="RHEA-COMP:10748"/>
        <dbReference type="ChEBI" id="CHEBI:83833"/>
        <dbReference type="ChEBI" id="CHEBI:83834"/>
        <dbReference type="EC" id="5.2.1.8"/>
    </reaction>
</comment>
<dbReference type="InterPro" id="IPR027304">
    <property type="entry name" value="Trigger_fact/SurA_dom_sf"/>
</dbReference>
<evidence type="ECO:0000256" key="9">
    <source>
        <dbReference type="SAM" id="SignalP"/>
    </source>
</evidence>
<dbReference type="InterPro" id="IPR046357">
    <property type="entry name" value="PPIase_dom_sf"/>
</dbReference>
<accession>A0ABT2TT06</accession>
<keyword evidence="4 7" id="KW-0697">Rotamase</keyword>
<keyword evidence="3" id="KW-0132">Cell division</keyword>
<evidence type="ECO:0000256" key="6">
    <source>
        <dbReference type="ARBA" id="ARBA00023306"/>
    </source>
</evidence>
<evidence type="ECO:0000256" key="5">
    <source>
        <dbReference type="ARBA" id="ARBA00023235"/>
    </source>
</evidence>
<evidence type="ECO:0000256" key="1">
    <source>
        <dbReference type="ARBA" id="ARBA00000971"/>
    </source>
</evidence>
<dbReference type="PROSITE" id="PS51257">
    <property type="entry name" value="PROKAR_LIPOPROTEIN"/>
    <property type="match status" value="1"/>
</dbReference>
<dbReference type="SUPFAM" id="SSF109998">
    <property type="entry name" value="Triger factor/SurA peptide-binding domain-like"/>
    <property type="match status" value="1"/>
</dbReference>
<comment type="subcellular location">
    <subcellularLocation>
        <location evidence="2">Cytoplasm</location>
    </subcellularLocation>
</comment>
<feature type="chain" id="PRO_5046507936" description="peptidylprolyl isomerase" evidence="9">
    <location>
        <begin position="24"/>
        <end position="410"/>
    </location>
</feature>
<gene>
    <name evidence="11" type="primary">tig</name>
    <name evidence="11" type="ORF">OCV61_04590</name>
</gene>
<evidence type="ECO:0000256" key="3">
    <source>
        <dbReference type="ARBA" id="ARBA00022618"/>
    </source>
</evidence>
<evidence type="ECO:0000256" key="8">
    <source>
        <dbReference type="SAM" id="MobiDB-lite"/>
    </source>
</evidence>
<dbReference type="InterPro" id="IPR001179">
    <property type="entry name" value="PPIase_FKBP_dom"/>
</dbReference>
<protein>
    <recommendedName>
        <fullName evidence="7">peptidylprolyl isomerase</fullName>
        <ecNumber evidence="7">5.2.1.8</ecNumber>
    </recommendedName>
</protein>
<keyword evidence="9" id="KW-0732">Signal</keyword>
<evidence type="ECO:0000313" key="11">
    <source>
        <dbReference type="EMBL" id="MCU6764687.1"/>
    </source>
</evidence>
<reference evidence="11 12" key="1">
    <citation type="journal article" date="2021" name="ISME Commun">
        <title>Automated analysis of genomic sequences facilitates high-throughput and comprehensive description of bacteria.</title>
        <authorList>
            <person name="Hitch T.C.A."/>
        </authorList>
    </citation>
    <scope>NUCLEOTIDE SEQUENCE [LARGE SCALE GENOMIC DNA]</scope>
    <source>
        <strain evidence="11 12">Sanger_23</strain>
    </source>
</reference>
<name>A0ABT2TT06_9FIRM</name>
<dbReference type="EMBL" id="JAOQJL010000006">
    <property type="protein sequence ID" value="MCU6764687.1"/>
    <property type="molecule type" value="Genomic_DNA"/>
</dbReference>
<feature type="signal peptide" evidence="9">
    <location>
        <begin position="1"/>
        <end position="23"/>
    </location>
</feature>
<keyword evidence="6" id="KW-0131">Cell cycle</keyword>
<comment type="caution">
    <text evidence="11">The sequence shown here is derived from an EMBL/GenBank/DDBJ whole genome shotgun (WGS) entry which is preliminary data.</text>
</comment>
<dbReference type="GO" id="GO:0003755">
    <property type="term" value="F:peptidyl-prolyl cis-trans isomerase activity"/>
    <property type="evidence" value="ECO:0007669"/>
    <property type="project" value="UniProtKB-EC"/>
</dbReference>
<dbReference type="NCBIfam" id="TIGR00115">
    <property type="entry name" value="tig"/>
    <property type="match status" value="1"/>
</dbReference>
<dbReference type="RefSeq" id="WP_158420877.1">
    <property type="nucleotide sequence ID" value="NZ_JAOQJL010000006.1"/>
</dbReference>
<dbReference type="Pfam" id="PF05698">
    <property type="entry name" value="Trigger_C"/>
    <property type="match status" value="1"/>
</dbReference>
<dbReference type="EC" id="5.2.1.8" evidence="7"/>
<keyword evidence="12" id="KW-1185">Reference proteome</keyword>
<organism evidence="11 12">
    <name type="scientific">Blautia ammoniilytica</name>
    <dbReference type="NCBI Taxonomy" id="2981782"/>
    <lineage>
        <taxon>Bacteria</taxon>
        <taxon>Bacillati</taxon>
        <taxon>Bacillota</taxon>
        <taxon>Clostridia</taxon>
        <taxon>Lachnospirales</taxon>
        <taxon>Lachnospiraceae</taxon>
        <taxon>Blautia</taxon>
    </lineage>
</organism>
<dbReference type="Gene3D" id="3.10.50.40">
    <property type="match status" value="1"/>
</dbReference>
<feature type="compositionally biased region" description="Basic and acidic residues" evidence="8">
    <location>
        <begin position="29"/>
        <end position="40"/>
    </location>
</feature>
<dbReference type="SUPFAM" id="SSF54534">
    <property type="entry name" value="FKBP-like"/>
    <property type="match status" value="1"/>
</dbReference>
<dbReference type="InterPro" id="IPR005215">
    <property type="entry name" value="Trig_fac"/>
</dbReference>
<evidence type="ECO:0000313" key="12">
    <source>
        <dbReference type="Proteomes" id="UP001652409"/>
    </source>
</evidence>
<keyword evidence="5 7" id="KW-0413">Isomerase</keyword>
<feature type="domain" description="PPIase FKBP-type" evidence="10">
    <location>
        <begin position="114"/>
        <end position="194"/>
    </location>
</feature>
<dbReference type="PROSITE" id="PS50059">
    <property type="entry name" value="FKBP_PPIASE"/>
    <property type="match status" value="1"/>
</dbReference>
<dbReference type="InterPro" id="IPR008880">
    <property type="entry name" value="Trigger_fac_C"/>
</dbReference>
<dbReference type="Gene3D" id="1.10.3120.10">
    <property type="entry name" value="Trigger factor, C-terminal domain"/>
    <property type="match status" value="1"/>
</dbReference>
<dbReference type="InterPro" id="IPR037041">
    <property type="entry name" value="Trigger_fac_C_sf"/>
</dbReference>
<evidence type="ECO:0000256" key="7">
    <source>
        <dbReference type="PROSITE-ProRule" id="PRU00277"/>
    </source>
</evidence>
<dbReference type="Pfam" id="PF00254">
    <property type="entry name" value="FKBP_C"/>
    <property type="match status" value="1"/>
</dbReference>
<dbReference type="Proteomes" id="UP001652409">
    <property type="component" value="Unassembled WGS sequence"/>
</dbReference>
<evidence type="ECO:0000256" key="4">
    <source>
        <dbReference type="ARBA" id="ARBA00023110"/>
    </source>
</evidence>
<feature type="region of interest" description="Disordered" evidence="8">
    <location>
        <begin position="24"/>
        <end position="53"/>
    </location>
</feature>
<sequence length="410" mass="44824">MKRKTCVAVLAMCLILAAGCENNGSGNADRTKTEDTKTDTTQDTDMNKSSQDSDTRLVSVDDIDKYITLGEYKGIVLTKSNVQVTEEDVDNRVTENLKDNMKEVTQKGATVQDGDAVTINFVGKKDGVAFEGGSGNNYDLTIGDGTMIPGFEEGIIGMKKGDTKDVEVTFPENYRQTDLAGQDAVFQITLQSFRRAPEFTDEWVTDNTDYANMEEYKAGVRTQLEAEAVTNADQALKTQAWSQVFSNSEVKEYPQADMDEASAEYKRLVQKYADQAGMKLEEFVESQGLTTEDFNSQCQYYAQQKVKQNLIVQKIMDAEGIALDDEECLAIQDQILQQSGAGDMAVLIDTYGQAAVDETIGLLRIEDFLVANANVEQTEATTDAEATGADTVNTDTADTNATGADSTEAQ</sequence>
<evidence type="ECO:0000256" key="2">
    <source>
        <dbReference type="ARBA" id="ARBA00004496"/>
    </source>
</evidence>
<evidence type="ECO:0000259" key="10">
    <source>
        <dbReference type="PROSITE" id="PS50059"/>
    </source>
</evidence>